<proteinExistence type="predicted"/>
<organism evidence="3 4">
    <name type="scientific">Aspergillus fumigatus</name>
    <name type="common">Neosartorya fumigata</name>
    <dbReference type="NCBI Taxonomy" id="746128"/>
    <lineage>
        <taxon>Eukaryota</taxon>
        <taxon>Fungi</taxon>
        <taxon>Dikarya</taxon>
        <taxon>Ascomycota</taxon>
        <taxon>Pezizomycotina</taxon>
        <taxon>Eurotiomycetes</taxon>
        <taxon>Eurotiomycetidae</taxon>
        <taxon>Eurotiales</taxon>
        <taxon>Aspergillaceae</taxon>
        <taxon>Aspergillus</taxon>
        <taxon>Aspergillus subgen. Fumigati</taxon>
    </lineage>
</organism>
<dbReference type="Proteomes" id="UP000813423">
    <property type="component" value="Unassembled WGS sequence"/>
</dbReference>
<comment type="caution">
    <text evidence="3">The sequence shown here is derived from an EMBL/GenBank/DDBJ whole genome shotgun (WGS) entry which is preliminary data.</text>
</comment>
<dbReference type="EMBL" id="JAIBSC010000059">
    <property type="protein sequence ID" value="KAH1902537.1"/>
    <property type="molecule type" value="Genomic_DNA"/>
</dbReference>
<name>A0A229Y7X1_ASPFM</name>
<keyword evidence="2" id="KW-1133">Transmembrane helix</keyword>
<evidence type="ECO:0000256" key="2">
    <source>
        <dbReference type="SAM" id="Phobius"/>
    </source>
</evidence>
<feature type="region of interest" description="Disordered" evidence="1">
    <location>
        <begin position="658"/>
        <end position="680"/>
    </location>
</feature>
<feature type="transmembrane region" description="Helical" evidence="2">
    <location>
        <begin position="38"/>
        <end position="62"/>
    </location>
</feature>
<reference evidence="3" key="1">
    <citation type="submission" date="2021-08" db="EMBL/GenBank/DDBJ databases">
        <title>Global Aspergillus fumigatus from environmental and clinical sources.</title>
        <authorList>
            <person name="Barber A."/>
            <person name="Sae-Ong T."/>
        </authorList>
    </citation>
    <scope>NUCLEOTIDE SEQUENCE</scope>
    <source>
        <strain evidence="3">NRZ-2016-071</strain>
    </source>
</reference>
<accession>A0A229Y7X1</accession>
<protein>
    <submittedName>
        <fullName evidence="3">Uncharacterized protein</fullName>
    </submittedName>
</protein>
<feature type="compositionally biased region" description="Basic and acidic residues" evidence="1">
    <location>
        <begin position="663"/>
        <end position="680"/>
    </location>
</feature>
<evidence type="ECO:0000256" key="1">
    <source>
        <dbReference type="SAM" id="MobiDB-lite"/>
    </source>
</evidence>
<dbReference type="AlphaFoldDB" id="A0A229Y7X1"/>
<dbReference type="OMA" id="WTNWSHG"/>
<keyword evidence="2" id="KW-0812">Transmembrane</keyword>
<feature type="transmembrane region" description="Helical" evidence="2">
    <location>
        <begin position="573"/>
        <end position="595"/>
    </location>
</feature>
<sequence>MEVNSNNSEYIYTAVWTDWSHGRIHGATITLSAQNAGFLTAFLALFVSVSAGHLWRIISFVVHQFHSSQKPRDALHHQQQVIFKNTTSPVALIWEFALLSWAWRRKAQHPLLRNLLFIVLAIIWLALTGSAAILSARITKPAGSHCLIMSPHCGLYLAAGAGFNASDPYQLDVFDTTQLLETNTATSYARTCYVPGAERLPQCNIYAQTRLALHTTTNASCPFQSGMCLEGDSTAFAMDTGLLDSREHLGINAPDDERVLFRKSASCAPLTRAGYITVHNDTNPLPNFPYSDYLVAAYHYGPTFDGNGIHNYTYYYDAVTVRAQIGYKLQSESAILFSGVWATAGASETSQFWKPRDELNRTDADVSIFFLNANSVMYEYPTDDPIFSAHVSALSQLRKMGMNTSIAEFDDWYSADTLTTIFGCIDQFQICNARTEVCSDLQGIQAWASLDGMLAFIDAYDLSPLQADTLSVLVNYLVLNNMYYSIYGRSSYALRAQETLSNLNQVAQLPSNQWQIEVQSWFETNLAKLQERSVQFATGPRSSREGKQRVALTDQTPLCKAQKVRCPAGMTSFSVLGVSCLLAVGGLIILSNLSLDSIMARVGPKWFPGSAYRRLNWALDDKLQLQRKAFEGAGVGHWHGQTAAVPVTDTGETFLAWASNEDPAPKSDHLDTSDDHATRE</sequence>
<evidence type="ECO:0000313" key="3">
    <source>
        <dbReference type="EMBL" id="KAH1902537.1"/>
    </source>
</evidence>
<feature type="transmembrane region" description="Helical" evidence="2">
    <location>
        <begin position="115"/>
        <end position="136"/>
    </location>
</feature>
<keyword evidence="2" id="KW-0472">Membrane</keyword>
<evidence type="ECO:0000313" key="4">
    <source>
        <dbReference type="Proteomes" id="UP000813423"/>
    </source>
</evidence>
<gene>
    <name evidence="3" type="ORF">KXV57_007358</name>
</gene>